<dbReference type="Gene3D" id="1.10.10.10">
    <property type="entry name" value="Winged helix-like DNA-binding domain superfamily/Winged helix DNA-binding domain"/>
    <property type="match status" value="1"/>
</dbReference>
<keyword evidence="6" id="KW-1185">Reference proteome</keyword>
<dbReference type="PROSITE" id="PS00622">
    <property type="entry name" value="HTH_LUXR_1"/>
    <property type="match status" value="1"/>
</dbReference>
<evidence type="ECO:0000256" key="2">
    <source>
        <dbReference type="ARBA" id="ARBA00022840"/>
    </source>
</evidence>
<dbReference type="InterPro" id="IPR041664">
    <property type="entry name" value="AAA_16"/>
</dbReference>
<accession>A0A937ES29</accession>
<dbReference type="InterPro" id="IPR016032">
    <property type="entry name" value="Sig_transdc_resp-reg_C-effctor"/>
</dbReference>
<dbReference type="PANTHER" id="PTHR16305:SF35">
    <property type="entry name" value="TRANSCRIPTIONAL ACTIVATOR DOMAIN"/>
    <property type="match status" value="1"/>
</dbReference>
<dbReference type="Pfam" id="PF00196">
    <property type="entry name" value="GerE"/>
    <property type="match status" value="1"/>
</dbReference>
<dbReference type="GO" id="GO:0006355">
    <property type="term" value="P:regulation of DNA-templated transcription"/>
    <property type="evidence" value="ECO:0007669"/>
    <property type="project" value="InterPro"/>
</dbReference>
<dbReference type="InterPro" id="IPR036388">
    <property type="entry name" value="WH-like_DNA-bd_sf"/>
</dbReference>
<keyword evidence="3" id="KW-0175">Coiled coil</keyword>
<dbReference type="PANTHER" id="PTHR16305">
    <property type="entry name" value="TESTICULAR SOLUBLE ADENYLYL CYCLASE"/>
    <property type="match status" value="1"/>
</dbReference>
<dbReference type="RefSeq" id="WP_201844104.1">
    <property type="nucleotide sequence ID" value="NZ_JAERRK010000036.1"/>
</dbReference>
<dbReference type="PROSITE" id="PS50043">
    <property type="entry name" value="HTH_LUXR_2"/>
    <property type="match status" value="1"/>
</dbReference>
<evidence type="ECO:0000256" key="3">
    <source>
        <dbReference type="SAM" id="Coils"/>
    </source>
</evidence>
<keyword evidence="1" id="KW-0547">Nucleotide-binding</keyword>
<keyword evidence="2" id="KW-0067">ATP-binding</keyword>
<dbReference type="EMBL" id="JAERRK010000036">
    <property type="protein sequence ID" value="MBL1087563.1"/>
    <property type="molecule type" value="Genomic_DNA"/>
</dbReference>
<dbReference type="Pfam" id="PF13191">
    <property type="entry name" value="AAA_16"/>
    <property type="match status" value="1"/>
</dbReference>
<reference evidence="5" key="1">
    <citation type="submission" date="2021-01" db="EMBL/GenBank/DDBJ databases">
        <title>WGS of actinomycetes isolated from Thailand.</title>
        <authorList>
            <person name="Thawai C."/>
        </authorList>
    </citation>
    <scope>NUCLEOTIDE SEQUENCE</scope>
    <source>
        <strain evidence="5">RCU-197</strain>
    </source>
</reference>
<evidence type="ECO:0000313" key="6">
    <source>
        <dbReference type="Proteomes" id="UP000661858"/>
    </source>
</evidence>
<protein>
    <submittedName>
        <fullName evidence="5">AAA family ATPase</fullName>
    </submittedName>
</protein>
<dbReference type="AlphaFoldDB" id="A0A937ES29"/>
<sequence>MTLDERGVLPSITAFPLVGRQSELETLLSAVRRRPSVVFVEGESGIGKSRLLAEATARASQEGMTVLWGVCHPLREPMPYGPVLEALRGIRAGLTAEVGPSAGVLRGWLPELADVLPPVAPEAAQSRPDGYRMVQGVRAVLQAVASAVLVVEDLQWADEGTRELLLTLARDLPADTALVATYRLEDLPEGTPILGAPYQRPPGVSGAEISLRPLSETDVCSLAEAALGTGACRRLGRVLHERSSGLPLLVEEDLITLGHRGQRSGPATVGSDGDWSLALEQAEIPRGLRDAVLERVGGLGAPGVALVEAAAVLAVPSSCSLLREVAGLEAEEAEAGLVDALHASVLRESGPDLYGFRHALAQQVVYADLLGPQRNHLHRRAVQALWSQPVPPLVQIAHHTGATGDRTAWLHQAQAAADQAIGRGDDGTAAGILHEMFAEPRLEARLRSWAALSLSRIAYNRIEYSSTVATLRKILADPQLPPVTRGEIRLNLGLILRNQGLDMSGHQEIEKAIPELEAERPELAARGMAALAMVEDDRPMTEALRWMDRAERTVARSTDEAARAAIRTNRLTVMADIADGRVWALLDALPRHAEDPEILRQTSRALFNCGMYGLRLGHDQRAVALLKEGAQMANLADSPFLDCLTRLYLLVAEWLAGRWEALDERFASLVAEFPDMPQAQALEAYVDGGIMAARGRLAQAWDAYTSVVSAWKKGHEVLWLYLGAAGGARVRLAQGDPRAAWSAVGPALEVLRRGGRWTWGTGLVPAAVEAAVALGRRAEAEALTAEAEQGLVGRDAPAATAELHVCRGLLALDVEPLLAQEEFGFTAALYEHIGRPYLMTRAAERAAVALITVDPEEAGRELMSAAERYTRLTATSDAARCQQALRSLGLAQPSSRGRRGYGGQLSPREREVAQLLAGGAGNRDIAQALFLSPRTVEHHVASVLRKLGITDRKAVRSVLAGYDA</sequence>
<dbReference type="GO" id="GO:0004016">
    <property type="term" value="F:adenylate cyclase activity"/>
    <property type="evidence" value="ECO:0007669"/>
    <property type="project" value="TreeGrafter"/>
</dbReference>
<dbReference type="Proteomes" id="UP000661858">
    <property type="component" value="Unassembled WGS sequence"/>
</dbReference>
<dbReference type="GO" id="GO:0005524">
    <property type="term" value="F:ATP binding"/>
    <property type="evidence" value="ECO:0007669"/>
    <property type="project" value="UniProtKB-KW"/>
</dbReference>
<dbReference type="InterPro" id="IPR000792">
    <property type="entry name" value="Tscrpt_reg_LuxR_C"/>
</dbReference>
<dbReference type="PRINTS" id="PR00038">
    <property type="entry name" value="HTHLUXR"/>
</dbReference>
<feature type="domain" description="HTH luxR-type" evidence="4">
    <location>
        <begin position="898"/>
        <end position="962"/>
    </location>
</feature>
<dbReference type="GO" id="GO:0005737">
    <property type="term" value="C:cytoplasm"/>
    <property type="evidence" value="ECO:0007669"/>
    <property type="project" value="TreeGrafter"/>
</dbReference>
<dbReference type="CDD" id="cd06170">
    <property type="entry name" value="LuxR_C_like"/>
    <property type="match status" value="1"/>
</dbReference>
<dbReference type="GO" id="GO:0003677">
    <property type="term" value="F:DNA binding"/>
    <property type="evidence" value="ECO:0007669"/>
    <property type="project" value="InterPro"/>
</dbReference>
<name>A0A937ES29_9ACTN</name>
<organism evidence="5 6">
    <name type="scientific">Streptomyces actinomycinicus</name>
    <dbReference type="NCBI Taxonomy" id="1695166"/>
    <lineage>
        <taxon>Bacteria</taxon>
        <taxon>Bacillati</taxon>
        <taxon>Actinomycetota</taxon>
        <taxon>Actinomycetes</taxon>
        <taxon>Kitasatosporales</taxon>
        <taxon>Streptomycetaceae</taxon>
        <taxon>Streptomyces</taxon>
    </lineage>
</organism>
<dbReference type="SMART" id="SM00421">
    <property type="entry name" value="HTH_LUXR"/>
    <property type="match status" value="1"/>
</dbReference>
<gene>
    <name evidence="5" type="ORF">JK359_37465</name>
</gene>
<comment type="caution">
    <text evidence="5">The sequence shown here is derived from an EMBL/GenBank/DDBJ whole genome shotgun (WGS) entry which is preliminary data.</text>
</comment>
<dbReference type="SUPFAM" id="SSF52540">
    <property type="entry name" value="P-loop containing nucleoside triphosphate hydrolases"/>
    <property type="match status" value="1"/>
</dbReference>
<dbReference type="SUPFAM" id="SSF46894">
    <property type="entry name" value="C-terminal effector domain of the bipartite response regulators"/>
    <property type="match status" value="1"/>
</dbReference>
<evidence type="ECO:0000259" key="4">
    <source>
        <dbReference type="PROSITE" id="PS50043"/>
    </source>
</evidence>
<proteinExistence type="predicted"/>
<evidence type="ECO:0000256" key="1">
    <source>
        <dbReference type="ARBA" id="ARBA00022741"/>
    </source>
</evidence>
<feature type="coiled-coil region" evidence="3">
    <location>
        <begin position="506"/>
        <end position="567"/>
    </location>
</feature>
<evidence type="ECO:0000313" key="5">
    <source>
        <dbReference type="EMBL" id="MBL1087563.1"/>
    </source>
</evidence>
<dbReference type="InterPro" id="IPR027417">
    <property type="entry name" value="P-loop_NTPase"/>
</dbReference>